<dbReference type="EMBL" id="PTIY01000028">
    <property type="protein sequence ID" value="PPK64128.1"/>
    <property type="molecule type" value="Genomic_DNA"/>
</dbReference>
<dbReference type="Pfam" id="PF04328">
    <property type="entry name" value="Sel_put"/>
    <property type="match status" value="1"/>
</dbReference>
<protein>
    <submittedName>
        <fullName evidence="1">Uncharacterized short protein YbdD (DUF466 family)</fullName>
    </submittedName>
</protein>
<dbReference type="InterPro" id="IPR007423">
    <property type="entry name" value="Sel_put"/>
</dbReference>
<proteinExistence type="predicted"/>
<gene>
    <name evidence="1" type="ORF">B0F88_12819</name>
</gene>
<dbReference type="RefSeq" id="WP_258076735.1">
    <property type="nucleotide sequence ID" value="NZ_PTIY01000028.1"/>
</dbReference>
<dbReference type="AlphaFoldDB" id="A0A2S6GFX4"/>
<comment type="caution">
    <text evidence="1">The sequence shown here is derived from an EMBL/GenBank/DDBJ whole genome shotgun (WGS) entry which is preliminary data.</text>
</comment>
<evidence type="ECO:0000313" key="1">
    <source>
        <dbReference type="EMBL" id="PPK64128.1"/>
    </source>
</evidence>
<sequence>MFREALNKLISFMVRQAHHERNQKLTVHPELVEGLNQYFLSKLKAFWRVVRRLSGDDAYERYLQHHAEHHQGDTPLSKEAFFKQWQDEKWNGIKRCC</sequence>
<evidence type="ECO:0000313" key="2">
    <source>
        <dbReference type="Proteomes" id="UP000238071"/>
    </source>
</evidence>
<reference evidence="1 2" key="1">
    <citation type="submission" date="2018-02" db="EMBL/GenBank/DDBJ databases">
        <title>Subsurface microbial communities from deep shales in Ohio and West Virginia, USA.</title>
        <authorList>
            <person name="Wrighton K."/>
        </authorList>
    </citation>
    <scope>NUCLEOTIDE SEQUENCE [LARGE SCALE GENOMIC DNA]</scope>
    <source>
        <strain evidence="1 2">OWC-G53F</strain>
    </source>
</reference>
<accession>A0A2S6GFX4</accession>
<keyword evidence="2" id="KW-1185">Reference proteome</keyword>
<organism evidence="1 2">
    <name type="scientific">Methylobacter tundripaludum</name>
    <dbReference type="NCBI Taxonomy" id="173365"/>
    <lineage>
        <taxon>Bacteria</taxon>
        <taxon>Pseudomonadati</taxon>
        <taxon>Pseudomonadota</taxon>
        <taxon>Gammaproteobacteria</taxon>
        <taxon>Methylococcales</taxon>
        <taxon>Methylococcaceae</taxon>
        <taxon>Methylobacter</taxon>
    </lineage>
</organism>
<name>A0A2S6GFX4_9GAMM</name>
<dbReference type="Proteomes" id="UP000238071">
    <property type="component" value="Unassembled WGS sequence"/>
</dbReference>